<dbReference type="AlphaFoldDB" id="V8FY27"/>
<dbReference type="InterPro" id="IPR038375">
    <property type="entry name" value="NDUFAF7_sf"/>
</dbReference>
<comment type="caution">
    <text evidence="3">The sequence shown here is derived from an EMBL/GenBank/DDBJ whole genome shotgun (WGS) entry which is preliminary data.</text>
</comment>
<dbReference type="Pfam" id="PF02636">
    <property type="entry name" value="Methyltransf_28"/>
    <property type="match status" value="1"/>
</dbReference>
<keyword evidence="2" id="KW-0808">Transferase</keyword>
<dbReference type="InterPro" id="IPR003788">
    <property type="entry name" value="NDUFAF7"/>
</dbReference>
<protein>
    <recommendedName>
        <fullName evidence="5">SAM-dependent methyltransferase</fullName>
    </recommendedName>
</protein>
<accession>V8FY27</accession>
<name>V8FY27_9BURK</name>
<dbReference type="PANTHER" id="PTHR12049">
    <property type="entry name" value="PROTEIN ARGININE METHYLTRANSFERASE NDUFAF7, MITOCHONDRIAL"/>
    <property type="match status" value="1"/>
</dbReference>
<gene>
    <name evidence="3" type="ORF">V757_10050</name>
</gene>
<evidence type="ECO:0000313" key="4">
    <source>
        <dbReference type="Proteomes" id="UP000018766"/>
    </source>
</evidence>
<organism evidence="3 4">
    <name type="scientific">Pelistega indica</name>
    <dbReference type="NCBI Taxonomy" id="1414851"/>
    <lineage>
        <taxon>Bacteria</taxon>
        <taxon>Pseudomonadati</taxon>
        <taxon>Pseudomonadota</taxon>
        <taxon>Betaproteobacteria</taxon>
        <taxon>Burkholderiales</taxon>
        <taxon>Alcaligenaceae</taxon>
        <taxon>Pelistega</taxon>
    </lineage>
</organism>
<proteinExistence type="predicted"/>
<sequence>MSANFPRPVPEAIVHSQQFLQYITDSLHNKKELSFEDWMDTVLYSPGWGYYTGGLAKLSGTNTPTEKLIGDFTTAPELSHWYGRTLAKQVEQVLAASDSQCILEFGAGSGKLAFDMLETLNNSTINYFILELSADLKQRQQQTLAKFSNQVKWLDQLPPSFSGCIIANEVMDAMPVKLLEWNAQGDLQEVFISLDDVSNIHYVLHPASNELQQLFSQRMPTLSGYRTEINLRAESWIKELGRCLNKGGILLIDYGFPRQEYYHPQRHQGTLMCHLQHHAHSNPLIYPGLQDITAHIDFTAMADAALEGNLEVLGYTSQARFLMNCGILQQLSQLNPDDVHHYAKEIGPVQKLLSEAEMGELFKVMLLGKQLDIDPIGFSYADRRYTL</sequence>
<dbReference type="GO" id="GO:0035243">
    <property type="term" value="F:protein-arginine omega-N symmetric methyltransferase activity"/>
    <property type="evidence" value="ECO:0007669"/>
    <property type="project" value="TreeGrafter"/>
</dbReference>
<keyword evidence="4" id="KW-1185">Reference proteome</keyword>
<dbReference type="PATRIC" id="fig|1414851.3.peg.2100"/>
<evidence type="ECO:0000256" key="1">
    <source>
        <dbReference type="ARBA" id="ARBA00022603"/>
    </source>
</evidence>
<dbReference type="GO" id="GO:0032259">
    <property type="term" value="P:methylation"/>
    <property type="evidence" value="ECO:0007669"/>
    <property type="project" value="UniProtKB-KW"/>
</dbReference>
<dbReference type="RefSeq" id="WP_023952260.1">
    <property type="nucleotide sequence ID" value="NZ_AYSV01000103.1"/>
</dbReference>
<evidence type="ECO:0000313" key="3">
    <source>
        <dbReference type="EMBL" id="ETD68598.1"/>
    </source>
</evidence>
<dbReference type="EMBL" id="AYSV01000103">
    <property type="protein sequence ID" value="ETD68598.1"/>
    <property type="molecule type" value="Genomic_DNA"/>
</dbReference>
<evidence type="ECO:0000256" key="2">
    <source>
        <dbReference type="ARBA" id="ARBA00022679"/>
    </source>
</evidence>
<keyword evidence="1" id="KW-0489">Methyltransferase</keyword>
<dbReference type="Gene3D" id="3.40.50.12710">
    <property type="match status" value="1"/>
</dbReference>
<dbReference type="Proteomes" id="UP000018766">
    <property type="component" value="Unassembled WGS sequence"/>
</dbReference>
<dbReference type="PANTHER" id="PTHR12049:SF7">
    <property type="entry name" value="PROTEIN ARGININE METHYLTRANSFERASE NDUFAF7, MITOCHONDRIAL"/>
    <property type="match status" value="1"/>
</dbReference>
<reference evidence="3 4" key="1">
    <citation type="submission" date="2013-11" db="EMBL/GenBank/DDBJ databases">
        <title>Genomic analysis of Pelistega sp. HM-7.</title>
        <authorList>
            <person name="Kumbhare S.V."/>
            <person name="Shetty S.A."/>
            <person name="Sharma O."/>
            <person name="Dhotre D.P."/>
        </authorList>
    </citation>
    <scope>NUCLEOTIDE SEQUENCE [LARGE SCALE GENOMIC DNA]</scope>
    <source>
        <strain evidence="3 4">HM-7</strain>
    </source>
</reference>
<dbReference type="SUPFAM" id="SSF53335">
    <property type="entry name" value="S-adenosyl-L-methionine-dependent methyltransferases"/>
    <property type="match status" value="1"/>
</dbReference>
<dbReference type="InterPro" id="IPR029063">
    <property type="entry name" value="SAM-dependent_MTases_sf"/>
</dbReference>
<evidence type="ECO:0008006" key="5">
    <source>
        <dbReference type="Google" id="ProtNLM"/>
    </source>
</evidence>